<accession>A0A2T0REV7</accession>
<dbReference type="Proteomes" id="UP000239480">
    <property type="component" value="Unassembled WGS sequence"/>
</dbReference>
<keyword evidence="1" id="KW-0732">Signal</keyword>
<reference evidence="2 3" key="1">
    <citation type="submission" date="2018-03" db="EMBL/GenBank/DDBJ databases">
        <title>Genomic Encyclopedia of Archaeal and Bacterial Type Strains, Phase II (KMG-II): from individual species to whole genera.</title>
        <authorList>
            <person name="Goeker M."/>
        </authorList>
    </citation>
    <scope>NUCLEOTIDE SEQUENCE [LARGE SCALE GENOMIC DNA]</scope>
    <source>
        <strain evidence="2 3">DSM 29328</strain>
    </source>
</reference>
<evidence type="ECO:0000256" key="1">
    <source>
        <dbReference type="SAM" id="SignalP"/>
    </source>
</evidence>
<feature type="signal peptide" evidence="1">
    <location>
        <begin position="1"/>
        <end position="21"/>
    </location>
</feature>
<comment type="caution">
    <text evidence="2">The sequence shown here is derived from an EMBL/GenBank/DDBJ whole genome shotgun (WGS) entry which is preliminary data.</text>
</comment>
<feature type="chain" id="PRO_5015393491" evidence="1">
    <location>
        <begin position="22"/>
        <end position="80"/>
    </location>
</feature>
<evidence type="ECO:0000313" key="2">
    <source>
        <dbReference type="EMBL" id="PRY19695.1"/>
    </source>
</evidence>
<keyword evidence="3" id="KW-1185">Reference proteome</keyword>
<dbReference type="EMBL" id="PVTD01000019">
    <property type="protein sequence ID" value="PRY19695.1"/>
    <property type="molecule type" value="Genomic_DNA"/>
</dbReference>
<dbReference type="AlphaFoldDB" id="A0A2T0REV7"/>
<evidence type="ECO:0000313" key="3">
    <source>
        <dbReference type="Proteomes" id="UP000239480"/>
    </source>
</evidence>
<sequence>MRFANLAVGIAGLLILLDAPAMSPVPGASQSPTKQTELIGSFLSTQNRSECVGRGENCAGRTCCDGRYCKENGGGESLCR</sequence>
<protein>
    <submittedName>
        <fullName evidence="2">Uncharacterized protein</fullName>
    </submittedName>
</protein>
<name>A0A2T0REV7_9RHOB</name>
<gene>
    <name evidence="2" type="ORF">CLV78_11927</name>
</gene>
<proteinExistence type="predicted"/>
<organism evidence="2 3">
    <name type="scientific">Aliiruegeria haliotis</name>
    <dbReference type="NCBI Taxonomy" id="1280846"/>
    <lineage>
        <taxon>Bacteria</taxon>
        <taxon>Pseudomonadati</taxon>
        <taxon>Pseudomonadota</taxon>
        <taxon>Alphaproteobacteria</taxon>
        <taxon>Rhodobacterales</taxon>
        <taxon>Roseobacteraceae</taxon>
        <taxon>Aliiruegeria</taxon>
    </lineage>
</organism>